<evidence type="ECO:0000313" key="5">
    <source>
        <dbReference type="EMBL" id="KAK0653057.1"/>
    </source>
</evidence>
<dbReference type="EMBL" id="JAULSV010000002">
    <property type="protein sequence ID" value="KAK0653057.1"/>
    <property type="molecule type" value="Genomic_DNA"/>
</dbReference>
<dbReference type="Proteomes" id="UP001174936">
    <property type="component" value="Unassembled WGS sequence"/>
</dbReference>
<keyword evidence="1" id="KW-0808">Transferase</keyword>
<reference evidence="5" key="1">
    <citation type="submission" date="2023-06" db="EMBL/GenBank/DDBJ databases">
        <title>Genome-scale phylogeny and comparative genomics of the fungal order Sordariales.</title>
        <authorList>
            <consortium name="Lawrence Berkeley National Laboratory"/>
            <person name="Hensen N."/>
            <person name="Bonometti L."/>
            <person name="Westerberg I."/>
            <person name="Brannstrom I.O."/>
            <person name="Guillou S."/>
            <person name="Cros-Aarteil S."/>
            <person name="Calhoun S."/>
            <person name="Haridas S."/>
            <person name="Kuo A."/>
            <person name="Mondo S."/>
            <person name="Pangilinan J."/>
            <person name="Riley R."/>
            <person name="Labutti K."/>
            <person name="Andreopoulos B."/>
            <person name="Lipzen A."/>
            <person name="Chen C."/>
            <person name="Yanf M."/>
            <person name="Daum C."/>
            <person name="Ng V."/>
            <person name="Clum A."/>
            <person name="Steindorff A."/>
            <person name="Ohm R."/>
            <person name="Martin F."/>
            <person name="Silar P."/>
            <person name="Natvig D."/>
            <person name="Lalanne C."/>
            <person name="Gautier V."/>
            <person name="Ament-Velasquez S.L."/>
            <person name="Kruys A."/>
            <person name="Hutchinson M.I."/>
            <person name="Powell A.J."/>
            <person name="Barry K."/>
            <person name="Miller A.N."/>
            <person name="Grigoriev I.V."/>
            <person name="Debuchy R."/>
            <person name="Gladieux P."/>
            <person name="Thoren M.H."/>
            <person name="Johannesson H."/>
        </authorList>
    </citation>
    <scope>NUCLEOTIDE SEQUENCE</scope>
    <source>
        <strain evidence="5">SMH2532-1</strain>
    </source>
</reference>
<keyword evidence="3" id="KW-0472">Membrane</keyword>
<feature type="domain" description="Methyltransferase type 11" evidence="4">
    <location>
        <begin position="81"/>
        <end position="180"/>
    </location>
</feature>
<dbReference type="InterPro" id="IPR013216">
    <property type="entry name" value="Methyltransf_11"/>
</dbReference>
<dbReference type="GO" id="GO:0003838">
    <property type="term" value="F:sterol 24-C-methyltransferase activity"/>
    <property type="evidence" value="ECO:0007669"/>
    <property type="project" value="TreeGrafter"/>
</dbReference>
<sequence length="316" mass="35415">MSASSPEPSSTTPLVNSNPQLQTYYLSFESRIGYRLLLGGTRHFGYWNHDTYWPFPLTKALRAMEDKLAEVLALPWGAHVLDAGCGVGHVALRMAQAHGLRVSGIDIVDHHIAKARRNIARSGLPDGTITVRKMDYHHLESFADESLDGIYTMETFVHATEPEAVLAGFHRILRPGGRVALFEYDHELIENSPEDMAASMRKINKYAAMPTNDRSHPGVFKGMLKEAGFVDVVVRDYSENIRPMARLFFILAIIPYIFVRLLGLERYFINTIAGVESYRGKGRWRYVAITASKPGEPLESPKTRAARTSKELNILG</sequence>
<dbReference type="Gene3D" id="3.40.50.150">
    <property type="entry name" value="Vaccinia Virus protein VP39"/>
    <property type="match status" value="1"/>
</dbReference>
<evidence type="ECO:0000256" key="2">
    <source>
        <dbReference type="ARBA" id="ARBA00038188"/>
    </source>
</evidence>
<dbReference type="GO" id="GO:0006696">
    <property type="term" value="P:ergosterol biosynthetic process"/>
    <property type="evidence" value="ECO:0007669"/>
    <property type="project" value="TreeGrafter"/>
</dbReference>
<dbReference type="InterPro" id="IPR050447">
    <property type="entry name" value="Erg6_SMT_methyltransf"/>
</dbReference>
<keyword evidence="3" id="KW-1133">Transmembrane helix</keyword>
<dbReference type="PANTHER" id="PTHR44068">
    <property type="entry name" value="ZGC:194242"/>
    <property type="match status" value="1"/>
</dbReference>
<accession>A0AA39YI49</accession>
<proteinExistence type="inferred from homology"/>
<dbReference type="AlphaFoldDB" id="A0AA39YI49"/>
<dbReference type="InterPro" id="IPR029063">
    <property type="entry name" value="SAM-dependent_MTases_sf"/>
</dbReference>
<evidence type="ECO:0000256" key="1">
    <source>
        <dbReference type="ARBA" id="ARBA00022679"/>
    </source>
</evidence>
<dbReference type="GO" id="GO:0005783">
    <property type="term" value="C:endoplasmic reticulum"/>
    <property type="evidence" value="ECO:0007669"/>
    <property type="project" value="TreeGrafter"/>
</dbReference>
<keyword evidence="5" id="KW-0489">Methyltransferase</keyword>
<dbReference type="CDD" id="cd02440">
    <property type="entry name" value="AdoMet_MTases"/>
    <property type="match status" value="1"/>
</dbReference>
<feature type="transmembrane region" description="Helical" evidence="3">
    <location>
        <begin position="244"/>
        <end position="262"/>
    </location>
</feature>
<dbReference type="PANTHER" id="PTHR44068:SF1">
    <property type="entry name" value="HYPOTHETICAL LOC100005854"/>
    <property type="match status" value="1"/>
</dbReference>
<evidence type="ECO:0000259" key="4">
    <source>
        <dbReference type="Pfam" id="PF08241"/>
    </source>
</evidence>
<dbReference type="Pfam" id="PF08241">
    <property type="entry name" value="Methyltransf_11"/>
    <property type="match status" value="1"/>
</dbReference>
<comment type="caution">
    <text evidence="5">The sequence shown here is derived from an EMBL/GenBank/DDBJ whole genome shotgun (WGS) entry which is preliminary data.</text>
</comment>
<protein>
    <submittedName>
        <fullName evidence="5">S-adenosyl-L-methionine-dependent methyltransferase</fullName>
    </submittedName>
</protein>
<name>A0AA39YI49_9PEZI</name>
<keyword evidence="3" id="KW-0812">Transmembrane</keyword>
<gene>
    <name evidence="5" type="ORF">B0T16DRAFT_407359</name>
</gene>
<dbReference type="SUPFAM" id="SSF53335">
    <property type="entry name" value="S-adenosyl-L-methionine-dependent methyltransferases"/>
    <property type="match status" value="1"/>
</dbReference>
<comment type="similarity">
    <text evidence="2">Belongs to the class I-like SAM-binding methyltransferase superfamily. Erg6/SMT family.</text>
</comment>
<keyword evidence="6" id="KW-1185">Reference proteome</keyword>
<evidence type="ECO:0000313" key="6">
    <source>
        <dbReference type="Proteomes" id="UP001174936"/>
    </source>
</evidence>
<evidence type="ECO:0000256" key="3">
    <source>
        <dbReference type="SAM" id="Phobius"/>
    </source>
</evidence>
<organism evidence="5 6">
    <name type="scientific">Cercophora newfieldiana</name>
    <dbReference type="NCBI Taxonomy" id="92897"/>
    <lineage>
        <taxon>Eukaryota</taxon>
        <taxon>Fungi</taxon>
        <taxon>Dikarya</taxon>
        <taxon>Ascomycota</taxon>
        <taxon>Pezizomycotina</taxon>
        <taxon>Sordariomycetes</taxon>
        <taxon>Sordariomycetidae</taxon>
        <taxon>Sordariales</taxon>
        <taxon>Lasiosphaeriaceae</taxon>
        <taxon>Cercophora</taxon>
    </lineage>
</organism>
<dbReference type="GO" id="GO:0032259">
    <property type="term" value="P:methylation"/>
    <property type="evidence" value="ECO:0007669"/>
    <property type="project" value="UniProtKB-KW"/>
</dbReference>